<evidence type="ECO:0000256" key="1">
    <source>
        <dbReference type="SAM" id="MobiDB-lite"/>
    </source>
</evidence>
<feature type="compositionally biased region" description="Polar residues" evidence="1">
    <location>
        <begin position="271"/>
        <end position="280"/>
    </location>
</feature>
<feature type="compositionally biased region" description="Polar residues" evidence="1">
    <location>
        <begin position="377"/>
        <end position="386"/>
    </location>
</feature>
<accession>A0A162Y213</accession>
<dbReference type="VEuPathDB" id="FungiDB:PHYBLDRAFT_68548"/>
<evidence type="ECO:0000313" key="4">
    <source>
        <dbReference type="Proteomes" id="UP000077315"/>
    </source>
</evidence>
<feature type="compositionally biased region" description="Acidic residues" evidence="1">
    <location>
        <begin position="394"/>
        <end position="408"/>
    </location>
</feature>
<dbReference type="STRING" id="763407.A0A162Y213"/>
<dbReference type="PANTHER" id="PTHR28051:SF1">
    <property type="entry name" value="PROTEIN MTL1-RELATED"/>
    <property type="match status" value="1"/>
</dbReference>
<evidence type="ECO:0000259" key="2">
    <source>
        <dbReference type="Pfam" id="PF08550"/>
    </source>
</evidence>
<dbReference type="InterPro" id="IPR013860">
    <property type="entry name" value="AreA_GATA"/>
</dbReference>
<organism evidence="3 4">
    <name type="scientific">Phycomyces blakesleeanus (strain ATCC 8743b / DSM 1359 / FGSC 10004 / NBRC 33097 / NRRL 1555)</name>
    <dbReference type="NCBI Taxonomy" id="763407"/>
    <lineage>
        <taxon>Eukaryota</taxon>
        <taxon>Fungi</taxon>
        <taxon>Fungi incertae sedis</taxon>
        <taxon>Mucoromycota</taxon>
        <taxon>Mucoromycotina</taxon>
        <taxon>Mucoromycetes</taxon>
        <taxon>Mucorales</taxon>
        <taxon>Phycomycetaceae</taxon>
        <taxon>Phycomyces</taxon>
    </lineage>
</organism>
<feature type="compositionally biased region" description="Low complexity" evidence="1">
    <location>
        <begin position="315"/>
        <end position="326"/>
    </location>
</feature>
<keyword evidence="4" id="KW-1185">Reference proteome</keyword>
<proteinExistence type="predicted"/>
<feature type="region of interest" description="Disordered" evidence="1">
    <location>
        <begin position="267"/>
        <end position="425"/>
    </location>
</feature>
<dbReference type="InterPro" id="IPR052292">
    <property type="entry name" value="Glucose_repression_reg"/>
</dbReference>
<gene>
    <name evidence="3" type="ORF">PHYBLDRAFT_68548</name>
</gene>
<feature type="compositionally biased region" description="Low complexity" evidence="1">
    <location>
        <begin position="507"/>
        <end position="532"/>
    </location>
</feature>
<dbReference type="GO" id="GO:0042149">
    <property type="term" value="P:cellular response to glucose starvation"/>
    <property type="evidence" value="ECO:0007669"/>
    <property type="project" value="TreeGrafter"/>
</dbReference>
<protein>
    <recommendedName>
        <fullName evidence="2">Nitrogen regulatory protein areA GATA-like domain-containing protein</fullName>
    </recommendedName>
</protein>
<feature type="compositionally biased region" description="Acidic residues" evidence="1">
    <location>
        <begin position="458"/>
        <end position="481"/>
    </location>
</feature>
<feature type="region of interest" description="Disordered" evidence="1">
    <location>
        <begin position="445"/>
        <end position="481"/>
    </location>
</feature>
<dbReference type="OrthoDB" id="5563539at2759"/>
<dbReference type="EMBL" id="KV440974">
    <property type="protein sequence ID" value="OAD77955.1"/>
    <property type="molecule type" value="Genomic_DNA"/>
</dbReference>
<evidence type="ECO:0000313" key="3">
    <source>
        <dbReference type="EMBL" id="OAD77955.1"/>
    </source>
</evidence>
<dbReference type="InParanoid" id="A0A162Y213"/>
<dbReference type="Pfam" id="PF08550">
    <property type="entry name" value="GATA_AreA"/>
    <property type="match status" value="1"/>
</dbReference>
<dbReference type="Proteomes" id="UP000077315">
    <property type="component" value="Unassembled WGS sequence"/>
</dbReference>
<dbReference type="AlphaFoldDB" id="A0A162Y213"/>
<dbReference type="GO" id="GO:0007039">
    <property type="term" value="P:protein catabolic process in the vacuole"/>
    <property type="evidence" value="ECO:0007669"/>
    <property type="project" value="TreeGrafter"/>
</dbReference>
<feature type="region of interest" description="Disordered" evidence="1">
    <location>
        <begin position="102"/>
        <end position="193"/>
    </location>
</feature>
<feature type="region of interest" description="Disordered" evidence="1">
    <location>
        <begin position="506"/>
        <end position="592"/>
    </location>
</feature>
<feature type="compositionally biased region" description="Polar residues" evidence="1">
    <location>
        <begin position="556"/>
        <end position="575"/>
    </location>
</feature>
<feature type="compositionally biased region" description="Polar residues" evidence="1">
    <location>
        <begin position="125"/>
        <end position="161"/>
    </location>
</feature>
<reference evidence="4" key="1">
    <citation type="submission" date="2015-06" db="EMBL/GenBank/DDBJ databases">
        <title>Expansion of signal transduction pathways in fungi by whole-genome duplication.</title>
        <authorList>
            <consortium name="DOE Joint Genome Institute"/>
            <person name="Corrochano L.M."/>
            <person name="Kuo A."/>
            <person name="Marcet-Houben M."/>
            <person name="Polaino S."/>
            <person name="Salamov A."/>
            <person name="Villalobos J.M."/>
            <person name="Alvarez M.I."/>
            <person name="Avalos J."/>
            <person name="Benito E.P."/>
            <person name="Benoit I."/>
            <person name="Burger G."/>
            <person name="Camino L.P."/>
            <person name="Canovas D."/>
            <person name="Cerda-Olmedo E."/>
            <person name="Cheng J.-F."/>
            <person name="Dominguez A."/>
            <person name="Elias M."/>
            <person name="Eslava A.P."/>
            <person name="Glaser F."/>
            <person name="Grimwood J."/>
            <person name="Gutierrez G."/>
            <person name="Heitman J."/>
            <person name="Henrissat B."/>
            <person name="Iturriaga E.A."/>
            <person name="Lang B.F."/>
            <person name="Lavin J.L."/>
            <person name="Lee S."/>
            <person name="Li W."/>
            <person name="Lindquist E."/>
            <person name="Lopez-Garcia S."/>
            <person name="Luque E.M."/>
            <person name="Marcos A.T."/>
            <person name="Martin J."/>
            <person name="McCluskey K."/>
            <person name="Medina H.R."/>
            <person name="Miralles-Duran A."/>
            <person name="Miyazaki A."/>
            <person name="Munoz-Torres E."/>
            <person name="Oguiza J.A."/>
            <person name="Ohm R."/>
            <person name="Olmedo M."/>
            <person name="Orejas M."/>
            <person name="Ortiz-Castellanos L."/>
            <person name="Pisabarro A.G."/>
            <person name="Rodriguez-Romero J."/>
            <person name="Ruiz-Herrera J."/>
            <person name="Ruiz-Vazquez R."/>
            <person name="Sanz C."/>
            <person name="Schackwitz W."/>
            <person name="Schmutz J."/>
            <person name="Shahriari M."/>
            <person name="Shelest E."/>
            <person name="Silva-Franco F."/>
            <person name="Soanes D."/>
            <person name="Syed K."/>
            <person name="Tagua V.G."/>
            <person name="Talbot N.J."/>
            <person name="Thon M."/>
            <person name="De vries R.P."/>
            <person name="Wiebenga A."/>
            <person name="Yadav J.S."/>
            <person name="Braun E.L."/>
            <person name="Baker S."/>
            <person name="Garre V."/>
            <person name="Horwitz B."/>
            <person name="Torres-Martinez S."/>
            <person name="Idnurm A."/>
            <person name="Herrera-Estrella A."/>
            <person name="Gabaldon T."/>
            <person name="Grigoriev I.V."/>
        </authorList>
    </citation>
    <scope>NUCLEOTIDE SEQUENCE [LARGE SCALE GENOMIC DNA]</scope>
    <source>
        <strain evidence="4">NRRL 1555(-)</strain>
    </source>
</reference>
<feature type="compositionally biased region" description="Gly residues" evidence="1">
    <location>
        <begin position="304"/>
        <end position="314"/>
    </location>
</feature>
<feature type="compositionally biased region" description="Basic and acidic residues" evidence="1">
    <location>
        <begin position="175"/>
        <end position="186"/>
    </location>
</feature>
<dbReference type="RefSeq" id="XP_018295995.1">
    <property type="nucleotide sequence ID" value="XM_018441972.1"/>
</dbReference>
<name>A0A162Y213_PHYB8</name>
<dbReference type="GO" id="GO:0005773">
    <property type="term" value="C:vacuole"/>
    <property type="evidence" value="ECO:0007669"/>
    <property type="project" value="GOC"/>
</dbReference>
<feature type="compositionally biased region" description="Low complexity" evidence="1">
    <location>
        <begin position="358"/>
        <end position="368"/>
    </location>
</feature>
<sequence>MPKKIAAEDDYERNIRSPEMCVDYLSYHFDEMDLAASWRVMTKQKKDIVNGLRLENASWRTWAKQKNKLKTVSPETLNWLKDSDVTWLYGPLHTVIHDQEDRYSKPKISSTQDTLGLITAPPPLTEQQTNPPVLRPEQSQAESTNTVNQQSQTNPESQPLTPTVAIEGGVAKQPEQQKENGQEKNTRRPLKSALKRVTMSDILKRSASEIHVDTLNSLGPDPSSLSITEANKQLGVFSPSVIATHRQPKLRFNQQVEQCIALSIDEKTARSRSNSQATDSSRLDNTDGQSGGEDPTNSTISGSNGAGAGPGTGGTTTTTTTSSSNGRQRPLFPRSSIKKIAPARLKNSSQSEHETDVSSLSSSASSSSTGHCGGFANIQTANSSRRNSYSSWDDNGDDDGDNLDDDDNNSSSNELMPAILNSTRPIRIQPPEGQAIRWEGQPCVYDVVPPSDMYQNNDDIEEDDDDDDDEEDDDWDTNDEEDNRILHEVVAGPSNLNSHHNQTIIHSSTTSTSTTTTATTTTTTTTAAAAATVQRATTSLPGPQISPKSPPLSEPSHYQTIADPQQANSSPSSYQAVADIHRMDQEQQRTSPSFISQVANWASSLIWSNSPR</sequence>
<dbReference type="PANTHER" id="PTHR28051">
    <property type="entry name" value="PROTEIN MTL1-RELATED"/>
    <property type="match status" value="1"/>
</dbReference>
<dbReference type="GeneID" id="29002878"/>
<feature type="domain" description="Nitrogen regulatory protein areA GATA-like" evidence="2">
    <location>
        <begin position="37"/>
        <end position="64"/>
    </location>
</feature>